<evidence type="ECO:0000313" key="3">
    <source>
        <dbReference type="Proteomes" id="UP001614394"/>
    </source>
</evidence>
<comment type="caution">
    <text evidence="2">The sequence shown here is derived from an EMBL/GenBank/DDBJ whole genome shotgun (WGS) entry which is preliminary data.</text>
</comment>
<dbReference type="EMBL" id="JBITYG010000010">
    <property type="protein sequence ID" value="MFI9104966.1"/>
    <property type="molecule type" value="Genomic_DNA"/>
</dbReference>
<name>A0ABW8CHZ0_9ACTN</name>
<sequence length="69" mass="7563">MERVPVSSSNIISVGYDSTEGILEVEFPSGLYQYFSVPSAIYQGLMAASSHGSYFSQAVKGRYAFSKLR</sequence>
<protein>
    <submittedName>
        <fullName evidence="2">KTSC domain-containing protein</fullName>
    </submittedName>
</protein>
<accession>A0ABW8CHZ0</accession>
<dbReference type="InterPro" id="IPR025309">
    <property type="entry name" value="KTSC_dom"/>
</dbReference>
<gene>
    <name evidence="2" type="ORF">ACIGXA_31120</name>
</gene>
<dbReference type="Proteomes" id="UP001614394">
    <property type="component" value="Unassembled WGS sequence"/>
</dbReference>
<proteinExistence type="predicted"/>
<organism evidence="2 3">
    <name type="scientific">Streptomyces fildesensis</name>
    <dbReference type="NCBI Taxonomy" id="375757"/>
    <lineage>
        <taxon>Bacteria</taxon>
        <taxon>Bacillati</taxon>
        <taxon>Actinomycetota</taxon>
        <taxon>Actinomycetes</taxon>
        <taxon>Kitasatosporales</taxon>
        <taxon>Streptomycetaceae</taxon>
        <taxon>Streptomyces</taxon>
    </lineage>
</organism>
<reference evidence="2 3" key="1">
    <citation type="submission" date="2024-10" db="EMBL/GenBank/DDBJ databases">
        <title>The Natural Products Discovery Center: Release of the First 8490 Sequenced Strains for Exploring Actinobacteria Biosynthetic Diversity.</title>
        <authorList>
            <person name="Kalkreuter E."/>
            <person name="Kautsar S.A."/>
            <person name="Yang D."/>
            <person name="Bader C.D."/>
            <person name="Teijaro C.N."/>
            <person name="Fluegel L."/>
            <person name="Davis C.M."/>
            <person name="Simpson J.R."/>
            <person name="Lauterbach L."/>
            <person name="Steele A.D."/>
            <person name="Gui C."/>
            <person name="Meng S."/>
            <person name="Li G."/>
            <person name="Viehrig K."/>
            <person name="Ye F."/>
            <person name="Su P."/>
            <person name="Kiefer A.F."/>
            <person name="Nichols A."/>
            <person name="Cepeda A.J."/>
            <person name="Yan W."/>
            <person name="Fan B."/>
            <person name="Jiang Y."/>
            <person name="Adhikari A."/>
            <person name="Zheng C.-J."/>
            <person name="Schuster L."/>
            <person name="Cowan T.M."/>
            <person name="Smanski M.J."/>
            <person name="Chevrette M.G."/>
            <person name="De Carvalho L.P.S."/>
            <person name="Shen B."/>
        </authorList>
    </citation>
    <scope>NUCLEOTIDE SEQUENCE [LARGE SCALE GENOMIC DNA]</scope>
    <source>
        <strain evidence="2 3">NPDC053399</strain>
    </source>
</reference>
<evidence type="ECO:0000313" key="2">
    <source>
        <dbReference type="EMBL" id="MFI9104966.1"/>
    </source>
</evidence>
<dbReference type="RefSeq" id="WP_399655648.1">
    <property type="nucleotide sequence ID" value="NZ_JBITYG010000010.1"/>
</dbReference>
<dbReference type="Pfam" id="PF13619">
    <property type="entry name" value="KTSC"/>
    <property type="match status" value="1"/>
</dbReference>
<evidence type="ECO:0000259" key="1">
    <source>
        <dbReference type="Pfam" id="PF13619"/>
    </source>
</evidence>
<feature type="domain" description="KTSC" evidence="1">
    <location>
        <begin position="7"/>
        <end position="63"/>
    </location>
</feature>
<keyword evidence="3" id="KW-1185">Reference proteome</keyword>